<dbReference type="GeneID" id="94834810"/>
<dbReference type="InterPro" id="IPR051553">
    <property type="entry name" value="Ran_GTPase-activating"/>
</dbReference>
<dbReference type="GO" id="GO:0005737">
    <property type="term" value="C:cytoplasm"/>
    <property type="evidence" value="ECO:0007669"/>
    <property type="project" value="TreeGrafter"/>
</dbReference>
<dbReference type="PROSITE" id="PS50012">
    <property type="entry name" value="RCC1_3"/>
    <property type="match status" value="4"/>
</dbReference>
<feature type="repeat" description="RCC1" evidence="1">
    <location>
        <begin position="1"/>
        <end position="60"/>
    </location>
</feature>
<dbReference type="InterPro" id="IPR009091">
    <property type="entry name" value="RCC1/BLIP-II"/>
</dbReference>
<dbReference type="EMBL" id="MLAK01000573">
    <property type="protein sequence ID" value="OHT12022.1"/>
    <property type="molecule type" value="Genomic_DNA"/>
</dbReference>
<dbReference type="PANTHER" id="PTHR45982">
    <property type="entry name" value="REGULATOR OF CHROMOSOME CONDENSATION"/>
    <property type="match status" value="1"/>
</dbReference>
<dbReference type="SUPFAM" id="SSF50985">
    <property type="entry name" value="RCC1/BLIP-II"/>
    <property type="match status" value="2"/>
</dbReference>
<evidence type="ECO:0000313" key="4">
    <source>
        <dbReference type="Proteomes" id="UP000179807"/>
    </source>
</evidence>
<keyword evidence="2" id="KW-0175">Coiled coil</keyword>
<dbReference type="PROSITE" id="PS00626">
    <property type="entry name" value="RCC1_2"/>
    <property type="match status" value="1"/>
</dbReference>
<comment type="caution">
    <text evidence="3">The sequence shown here is derived from an EMBL/GenBank/DDBJ whole genome shotgun (WGS) entry which is preliminary data.</text>
</comment>
<name>A0A1J4KQS4_9EUKA</name>
<organism evidence="3 4">
    <name type="scientific">Tritrichomonas foetus</name>
    <dbReference type="NCBI Taxonomy" id="1144522"/>
    <lineage>
        <taxon>Eukaryota</taxon>
        <taxon>Metamonada</taxon>
        <taxon>Parabasalia</taxon>
        <taxon>Tritrichomonadida</taxon>
        <taxon>Tritrichomonadidae</taxon>
        <taxon>Tritrichomonas</taxon>
    </lineage>
</organism>
<dbReference type="PANTHER" id="PTHR45982:SF1">
    <property type="entry name" value="REGULATOR OF CHROMOSOME CONDENSATION"/>
    <property type="match status" value="1"/>
</dbReference>
<feature type="coiled-coil region" evidence="2">
    <location>
        <begin position="359"/>
        <end position="400"/>
    </location>
</feature>
<protein>
    <submittedName>
        <fullName evidence="3">Uncharacterized protein</fullName>
    </submittedName>
</protein>
<dbReference type="RefSeq" id="XP_068365158.1">
    <property type="nucleotide sequence ID" value="XM_068500106.1"/>
</dbReference>
<feature type="repeat" description="RCC1" evidence="1">
    <location>
        <begin position="285"/>
        <end position="336"/>
    </location>
</feature>
<reference evidence="3" key="1">
    <citation type="submission" date="2016-10" db="EMBL/GenBank/DDBJ databases">
        <authorList>
            <person name="Benchimol M."/>
            <person name="Almeida L.G."/>
            <person name="Vasconcelos A.T."/>
            <person name="Perreira-Neves A."/>
            <person name="Rosa I.A."/>
            <person name="Tasca T."/>
            <person name="Bogo M.R."/>
            <person name="de Souza W."/>
        </authorList>
    </citation>
    <scope>NUCLEOTIDE SEQUENCE [LARGE SCALE GENOMIC DNA]</scope>
    <source>
        <strain evidence="3">K</strain>
    </source>
</reference>
<dbReference type="AlphaFoldDB" id="A0A1J4KQS4"/>
<evidence type="ECO:0000313" key="3">
    <source>
        <dbReference type="EMBL" id="OHT12022.1"/>
    </source>
</evidence>
<dbReference type="GO" id="GO:0005085">
    <property type="term" value="F:guanyl-nucleotide exchange factor activity"/>
    <property type="evidence" value="ECO:0007669"/>
    <property type="project" value="TreeGrafter"/>
</dbReference>
<feature type="repeat" description="RCC1" evidence="1">
    <location>
        <begin position="61"/>
        <end position="111"/>
    </location>
</feature>
<feature type="repeat" description="RCC1" evidence="1">
    <location>
        <begin position="233"/>
        <end position="284"/>
    </location>
</feature>
<dbReference type="Proteomes" id="UP000179807">
    <property type="component" value="Unassembled WGS sequence"/>
</dbReference>
<dbReference type="InterPro" id="IPR000408">
    <property type="entry name" value="Reg_chr_condens"/>
</dbReference>
<evidence type="ECO:0000256" key="1">
    <source>
        <dbReference type="PROSITE-ProRule" id="PRU00235"/>
    </source>
</evidence>
<keyword evidence="4" id="KW-1185">Reference proteome</keyword>
<evidence type="ECO:0000256" key="2">
    <source>
        <dbReference type="SAM" id="Coils"/>
    </source>
</evidence>
<dbReference type="Gene3D" id="2.130.10.30">
    <property type="entry name" value="Regulator of chromosome condensation 1/beta-lactamase-inhibitor protein II"/>
    <property type="match status" value="2"/>
</dbReference>
<dbReference type="Pfam" id="PF00415">
    <property type="entry name" value="RCC1"/>
    <property type="match status" value="1"/>
</dbReference>
<accession>A0A1J4KQS4</accession>
<dbReference type="VEuPathDB" id="TrichDB:TRFO_18316"/>
<gene>
    <name evidence="3" type="ORF">TRFO_18316</name>
</gene>
<proteinExistence type="predicted"/>
<dbReference type="OrthoDB" id="10253607at2759"/>
<sequence length="410" mass="44936">MSIIAFGAGLNDSHQLGNKSNSEANGNPTVVTPVKFDNIDGKSIRCVSAGSDQTLFVMNDGRVFALGNDSRFHIGSEKRIEYSYPTEVRISKERITWAACGRSYSIYLTSSGRVIYCSEKSIGNRAIITHSVPAVYVCGGMSFPCSIDRDGAFYVFDEDPSREPKRYQLEKPVFDIASGIGFVLALTLDGVVYGNGQLNNYQDSFVPIISLSTVNVTRVFAFGQHAAVLTDSGKLRTWGNNVCGQLGMGTTEKNHTFSKVTTLKDVPLSLIACGREHTVFVTDDGRLMGCGANNCGQLMFGHNEPKVLTPEVSPEFNEHVAFIAAGCYHTVLVTGDVPLKHPGADAFGLYCSPIEEEEEEEEIDELTMLRRENQALKDKLAIMEQENGDLMARVKMLESKLRAVRKALKT</sequence>
<dbReference type="Pfam" id="PF13540">
    <property type="entry name" value="RCC1_2"/>
    <property type="match status" value="2"/>
</dbReference>